<reference evidence="10 12" key="2">
    <citation type="journal article" date="2018" name="Elife">
        <title>Functional genomics of lipid metabolism in the oleaginous yeast Rhodosporidium toruloides.</title>
        <authorList>
            <person name="Coradetti S.T."/>
            <person name="Pinel D."/>
            <person name="Geiselman G."/>
            <person name="Ito M."/>
            <person name="Mondo S."/>
            <person name="Reilly M.C."/>
            <person name="Cheng Y.F."/>
            <person name="Bauer S."/>
            <person name="Grigoriev I."/>
            <person name="Gladden J.M."/>
            <person name="Simmons B.A."/>
            <person name="Brem R."/>
            <person name="Arkin A.P."/>
            <person name="Skerker J.M."/>
        </authorList>
    </citation>
    <scope>NUCLEOTIDE SEQUENCE [LARGE SCALE GENOMIC DNA]</scope>
    <source>
        <strain evidence="10 12">NBRC 0880</strain>
    </source>
</reference>
<keyword evidence="3 7" id="KW-0645">Protease</keyword>
<dbReference type="AlphaFoldDB" id="A0A0K3CM66"/>
<feature type="domain" description="Peptidase M28" evidence="8">
    <location>
        <begin position="254"/>
        <end position="427"/>
    </location>
</feature>
<dbReference type="STRING" id="5286.A0A0K3CM66"/>
<dbReference type="InterPro" id="IPR045175">
    <property type="entry name" value="M28_fam"/>
</dbReference>
<dbReference type="GO" id="GO:0008235">
    <property type="term" value="F:metalloexopeptidase activity"/>
    <property type="evidence" value="ECO:0007669"/>
    <property type="project" value="InterPro"/>
</dbReference>
<evidence type="ECO:0000313" key="12">
    <source>
        <dbReference type="Proteomes" id="UP000239560"/>
    </source>
</evidence>
<proteinExistence type="inferred from homology"/>
<dbReference type="EMBL" id="CWKI01000010">
    <property type="protein sequence ID" value="CTR09555.1"/>
    <property type="molecule type" value="Genomic_DNA"/>
</dbReference>
<organism evidence="9 11">
    <name type="scientific">Rhodotorula toruloides</name>
    <name type="common">Yeast</name>
    <name type="synonym">Rhodosporidium toruloides</name>
    <dbReference type="NCBI Taxonomy" id="5286"/>
    <lineage>
        <taxon>Eukaryota</taxon>
        <taxon>Fungi</taxon>
        <taxon>Dikarya</taxon>
        <taxon>Basidiomycota</taxon>
        <taxon>Pucciniomycotina</taxon>
        <taxon>Microbotryomycetes</taxon>
        <taxon>Sporidiobolales</taxon>
        <taxon>Sporidiobolaceae</taxon>
        <taxon>Rhodotorula</taxon>
    </lineage>
</organism>
<dbReference type="GO" id="GO:0004177">
    <property type="term" value="F:aminopeptidase activity"/>
    <property type="evidence" value="ECO:0007669"/>
    <property type="project" value="UniProtKB-KW"/>
</dbReference>
<evidence type="ECO:0000256" key="4">
    <source>
        <dbReference type="ARBA" id="ARBA00022723"/>
    </source>
</evidence>
<dbReference type="EMBL" id="LCTV02000010">
    <property type="protein sequence ID" value="PRQ72254.1"/>
    <property type="molecule type" value="Genomic_DNA"/>
</dbReference>
<dbReference type="InterPro" id="IPR007484">
    <property type="entry name" value="Peptidase_M28"/>
</dbReference>
<dbReference type="EC" id="3.4.-.-" evidence="7"/>
<protein>
    <recommendedName>
        <fullName evidence="7">Peptide hydrolase</fullName>
        <ecNumber evidence="7">3.4.-.-</ecNumber>
    </recommendedName>
</protein>
<comment type="cofactor">
    <cofactor evidence="1">
        <name>Zn(2+)</name>
        <dbReference type="ChEBI" id="CHEBI:29105"/>
    </cofactor>
</comment>
<keyword evidence="6 7" id="KW-0862">Zinc</keyword>
<evidence type="ECO:0000256" key="5">
    <source>
        <dbReference type="ARBA" id="ARBA00022801"/>
    </source>
</evidence>
<dbReference type="OrthoDB" id="10013407at2759"/>
<keyword evidence="9" id="KW-0031">Aminopeptidase</keyword>
<dbReference type="GO" id="GO:0006508">
    <property type="term" value="P:proteolysis"/>
    <property type="evidence" value="ECO:0007669"/>
    <property type="project" value="UniProtKB-KW"/>
</dbReference>
<evidence type="ECO:0000256" key="7">
    <source>
        <dbReference type="RuleBase" id="RU361240"/>
    </source>
</evidence>
<accession>A0A0K3CM66</accession>
<dbReference type="OMA" id="AMLEFDM"/>
<evidence type="ECO:0000256" key="3">
    <source>
        <dbReference type="ARBA" id="ARBA00022670"/>
    </source>
</evidence>
<keyword evidence="5 7" id="KW-0378">Hydrolase</keyword>
<dbReference type="PANTHER" id="PTHR12147:SF26">
    <property type="entry name" value="PEPTIDASE M28 DOMAIN-CONTAINING PROTEIN"/>
    <property type="match status" value="1"/>
</dbReference>
<dbReference type="Pfam" id="PF04389">
    <property type="entry name" value="Peptidase_M28"/>
    <property type="match status" value="1"/>
</dbReference>
<keyword evidence="4 7" id="KW-0479">Metal-binding</keyword>
<dbReference type="SUPFAM" id="SSF53187">
    <property type="entry name" value="Zn-dependent exopeptidases"/>
    <property type="match status" value="1"/>
</dbReference>
<evidence type="ECO:0000256" key="6">
    <source>
        <dbReference type="ARBA" id="ARBA00022833"/>
    </source>
</evidence>
<sequence>MLSVAIGRDNGEVSEGAEGVRDIAGLLYWLHPTTVETDSSLSSDSPSASSAQITFSSTNAALDTIPELEPMHLLDLPSKEGRLVLLSSDSTTADAQLSYMSSHPAYSQYSLVALPRLSTALDGPSPFPEVPAAAVNRVKAHLEGLTFQPLLSKVISGLDSEKELERMKRDVRTLSGEDQSRVKPSERWVSRHSMSTGGHKAANWVLDQMSSYGFNCTHISYLPGYAPMVECVYLDSALGLDDSDLDRSSSIEYNANETMILGAHFDSRGSFGFPTAPGADDDASGTALVLTVARLIHSYNLKFARKLVLALFSGEEQGLLSSSHYASLLRQRSEDVALMLQVDMVGYRKPGEPMQLARPDKIGLREAGWLVGNLSEVYVPELVVGYTPACCSDHQSFVSNSYASTWIFERNGAIADPCYHNSCDLSAREGYSFEQISAHAKVAMGLVWEVAGGWVP</sequence>
<dbReference type="Proteomes" id="UP000199069">
    <property type="component" value="Unassembled WGS sequence"/>
</dbReference>
<evidence type="ECO:0000259" key="8">
    <source>
        <dbReference type="Pfam" id="PF04389"/>
    </source>
</evidence>
<evidence type="ECO:0000313" key="9">
    <source>
        <dbReference type="EMBL" id="CTR09555.1"/>
    </source>
</evidence>
<evidence type="ECO:0000313" key="10">
    <source>
        <dbReference type="EMBL" id="PRQ72254.1"/>
    </source>
</evidence>
<dbReference type="Proteomes" id="UP000239560">
    <property type="component" value="Unassembled WGS sequence"/>
</dbReference>
<evidence type="ECO:0000313" key="11">
    <source>
        <dbReference type="Proteomes" id="UP000199069"/>
    </source>
</evidence>
<keyword evidence="11" id="KW-1185">Reference proteome</keyword>
<dbReference type="Gene3D" id="3.40.630.10">
    <property type="entry name" value="Zn peptidases"/>
    <property type="match status" value="1"/>
</dbReference>
<gene>
    <name evidence="9" type="primary">FGENESH: predicted gene_10.253</name>
    <name evidence="10" type="ORF">AAT19DRAFT_9593</name>
    <name evidence="9" type="ORF">BN2166_0054160</name>
</gene>
<comment type="similarity">
    <text evidence="2">Belongs to the peptidase M28 family. M28B subfamily.</text>
</comment>
<name>A0A0K3CM66_RHOTO</name>
<reference evidence="9 11" key="1">
    <citation type="submission" date="2015-07" db="EMBL/GenBank/DDBJ databases">
        <authorList>
            <person name="Cajimat M.N.B."/>
            <person name="Milazzo M.L."/>
            <person name="Fulhorst C.F."/>
        </authorList>
    </citation>
    <scope>NUCLEOTIDE SEQUENCE [LARGE SCALE GENOMIC DNA]</scope>
    <source>
        <strain evidence="9">Single colony</strain>
    </source>
</reference>
<evidence type="ECO:0000256" key="1">
    <source>
        <dbReference type="ARBA" id="ARBA00001947"/>
    </source>
</evidence>
<dbReference type="PANTHER" id="PTHR12147">
    <property type="entry name" value="METALLOPEPTIDASE M28 FAMILY MEMBER"/>
    <property type="match status" value="1"/>
</dbReference>
<dbReference type="GO" id="GO:0046872">
    <property type="term" value="F:metal ion binding"/>
    <property type="evidence" value="ECO:0007669"/>
    <property type="project" value="UniProtKB-KW"/>
</dbReference>
<evidence type="ECO:0000256" key="2">
    <source>
        <dbReference type="ARBA" id="ARBA00005634"/>
    </source>
</evidence>